<evidence type="ECO:0000313" key="2">
    <source>
        <dbReference type="Proteomes" id="UP000320811"/>
    </source>
</evidence>
<accession>A0A561P0T6</accession>
<dbReference type="EMBL" id="VIWO01000018">
    <property type="protein sequence ID" value="TWF31733.1"/>
    <property type="molecule type" value="Genomic_DNA"/>
</dbReference>
<sequence>MIGHKEAITQSIKNTEAYIYDALLHFTEKTGSCTSIQVYWYVRERSICKLSAIDAAIRRINRILKNAEILEVYKQGQSPARYEILDRSQLLKLKGGIK</sequence>
<keyword evidence="2" id="KW-1185">Reference proteome</keyword>
<protein>
    <submittedName>
        <fullName evidence="1">Uncharacterized protein</fullName>
    </submittedName>
</protein>
<dbReference type="AlphaFoldDB" id="A0A561P0T6"/>
<organism evidence="1 2">
    <name type="scientific">Chitinophaga polysaccharea</name>
    <dbReference type="NCBI Taxonomy" id="1293035"/>
    <lineage>
        <taxon>Bacteria</taxon>
        <taxon>Pseudomonadati</taxon>
        <taxon>Bacteroidota</taxon>
        <taxon>Chitinophagia</taxon>
        <taxon>Chitinophagales</taxon>
        <taxon>Chitinophagaceae</taxon>
        <taxon>Chitinophaga</taxon>
    </lineage>
</organism>
<proteinExistence type="predicted"/>
<reference evidence="1 2" key="1">
    <citation type="submission" date="2019-06" db="EMBL/GenBank/DDBJ databases">
        <title>Sorghum-associated microbial communities from plants grown in Nebraska, USA.</title>
        <authorList>
            <person name="Schachtman D."/>
        </authorList>
    </citation>
    <scope>NUCLEOTIDE SEQUENCE [LARGE SCALE GENOMIC DNA]</scope>
    <source>
        <strain evidence="1 2">1209</strain>
    </source>
</reference>
<comment type="caution">
    <text evidence="1">The sequence shown here is derived from an EMBL/GenBank/DDBJ whole genome shotgun (WGS) entry which is preliminary data.</text>
</comment>
<dbReference type="Proteomes" id="UP000320811">
    <property type="component" value="Unassembled WGS sequence"/>
</dbReference>
<name>A0A561P0T6_9BACT</name>
<gene>
    <name evidence="1" type="ORF">FHW36_11827</name>
</gene>
<evidence type="ECO:0000313" key="1">
    <source>
        <dbReference type="EMBL" id="TWF31733.1"/>
    </source>
</evidence>